<comment type="caution">
    <text evidence="8">The sequence shown here is derived from an EMBL/GenBank/DDBJ whole genome shotgun (WGS) entry which is preliminary data.</text>
</comment>
<evidence type="ECO:0000256" key="4">
    <source>
        <dbReference type="ARBA" id="ARBA00022806"/>
    </source>
</evidence>
<dbReference type="SUPFAM" id="SSF52540">
    <property type="entry name" value="P-loop containing nucleoside triphosphate hydrolases"/>
    <property type="match status" value="1"/>
</dbReference>
<dbReference type="RefSeq" id="WP_230438537.1">
    <property type="nucleotide sequence ID" value="NZ_CP087715.1"/>
</dbReference>
<dbReference type="InterPro" id="IPR047187">
    <property type="entry name" value="SF1_C_Upf1"/>
</dbReference>
<sequence length="895" mass="99383">MPHKLSPIIEYFRRCYRADSYDLSISNIEKLPKNRRIYLEGEDELASGSLPRVPLVSSAAENLRELSDSYRRERKLVYCIFSVTGSIASAGGFASQRKLCAPLIYTPATLTRDEDIFLEADATDIRINLPVLRLLLKPEEDSAAVEQFPVPRWPLDTSQVAAMGRWLHKYSVLGDVEELGCWPRLLSGDEVAARASQKGLQLSSTACVVLADRSKGVRGVLHELTLLTEREDLSRPVLQLLSEGGQQTKSSASTPNVLPGLLSEAQKRALHNAAKSGLSLVSGPPGTGKSFTIAAMAIDRILQGESVLIVSKTPQAIDVVGEKLASGYGLQAGFVRAGENGVSQSLKSHLESVLKEGVDAASKPLSEVRKDRDQAYEALCREERRFTRALRGARKFGSSTLPNWLVKVLGAVYGSFPDTETLWAQQASIGRRRDTFEKAATQYLNAVWLNRLTQLLDTERGTLSLFNQALRSRTSKRQAERFAQLDFNVILQAYPIWLVGLDEISQVLPNIGSLFDLVIFDEATQCDIASALPAVQRSKRAVVVGDGKQLRHVSFLSKSVQERIWYDCTGEEGPPSCYRYREHAFLDLTSDMISSQSSVTMLDEHYRSRPELIHFSNRHFYRGRLKIMQSRPGVSGELSLEFLRVAGRRASNGRNKVECEEVIRVVGAHIAQHAASPVKPSIGVLSPYREQAEYLDREVRKAYSTGVLDEYAFRAATPYGFQGEERDLIVLSISIDADSTRAAAYLNRPDMFNVAVTRARKRQLVIHSVDAGSLPPENLFARYLSYDHRENNAGGNDVLCSFAEEVKGALEQAGANSWIGFTIAGHEVDVVCERDGRLLGIDLVGYPGAFFDHFSLQAYHVLHRAGVHMVPLVYRQWKQGREECVRGLLQRLGRG</sequence>
<dbReference type="PANTHER" id="PTHR43788:SF8">
    <property type="entry name" value="DNA-BINDING PROTEIN SMUBP-2"/>
    <property type="match status" value="1"/>
</dbReference>
<feature type="domain" description="DNA2/NAM7 helicase-like C-terminal" evidence="7">
    <location>
        <begin position="592"/>
        <end position="766"/>
    </location>
</feature>
<dbReference type="InterPro" id="IPR041679">
    <property type="entry name" value="DNA2/NAM7-like_C"/>
</dbReference>
<feature type="domain" description="DNA2/NAM7 helicase helicase" evidence="6">
    <location>
        <begin position="262"/>
        <end position="551"/>
    </location>
</feature>
<keyword evidence="9" id="KW-1185">Reference proteome</keyword>
<evidence type="ECO:0000256" key="1">
    <source>
        <dbReference type="ARBA" id="ARBA00007913"/>
    </source>
</evidence>
<keyword evidence="3 8" id="KW-0378">Hydrolase</keyword>
<dbReference type="EMBL" id="JBHTLR010000007">
    <property type="protein sequence ID" value="MFD1216438.1"/>
    <property type="molecule type" value="Genomic_DNA"/>
</dbReference>
<proteinExistence type="inferred from homology"/>
<evidence type="ECO:0000256" key="3">
    <source>
        <dbReference type="ARBA" id="ARBA00022801"/>
    </source>
</evidence>
<evidence type="ECO:0000256" key="2">
    <source>
        <dbReference type="ARBA" id="ARBA00022741"/>
    </source>
</evidence>
<dbReference type="Proteomes" id="UP001597264">
    <property type="component" value="Unassembled WGS sequence"/>
</dbReference>
<dbReference type="Gene3D" id="3.40.50.300">
    <property type="entry name" value="P-loop containing nucleotide triphosphate hydrolases"/>
    <property type="match status" value="2"/>
</dbReference>
<name>A0ABW3U6D5_9GAMM</name>
<evidence type="ECO:0000313" key="9">
    <source>
        <dbReference type="Proteomes" id="UP001597264"/>
    </source>
</evidence>
<comment type="similarity">
    <text evidence="1">Belongs to the DNA2/NAM7 helicase family.</text>
</comment>
<dbReference type="CDD" id="cd18808">
    <property type="entry name" value="SF1_C_Upf1"/>
    <property type="match status" value="1"/>
</dbReference>
<dbReference type="InterPro" id="IPR041677">
    <property type="entry name" value="DNA2/NAM7_AAA_11"/>
</dbReference>
<keyword evidence="5" id="KW-0067">ATP-binding</keyword>
<accession>A0ABW3U6D5</accession>
<dbReference type="GO" id="GO:0004386">
    <property type="term" value="F:helicase activity"/>
    <property type="evidence" value="ECO:0007669"/>
    <property type="project" value="UniProtKB-KW"/>
</dbReference>
<reference evidence="9" key="1">
    <citation type="journal article" date="2019" name="Int. J. Syst. Evol. Microbiol.">
        <title>The Global Catalogue of Microorganisms (GCM) 10K type strain sequencing project: providing services to taxonomists for standard genome sequencing and annotation.</title>
        <authorList>
            <consortium name="The Broad Institute Genomics Platform"/>
            <consortium name="The Broad Institute Genome Sequencing Center for Infectious Disease"/>
            <person name="Wu L."/>
            <person name="Ma J."/>
        </authorList>
    </citation>
    <scope>NUCLEOTIDE SEQUENCE [LARGE SCALE GENOMIC DNA]</scope>
    <source>
        <strain evidence="9">CCUG 54356</strain>
    </source>
</reference>
<gene>
    <name evidence="8" type="ORF">ACFQ2X_07515</name>
</gene>
<protein>
    <submittedName>
        <fullName evidence="8">DEAD/DEAH box helicase</fullName>
        <ecNumber evidence="8">3.6.4.-</ecNumber>
    </submittedName>
</protein>
<dbReference type="GO" id="GO:0016787">
    <property type="term" value="F:hydrolase activity"/>
    <property type="evidence" value="ECO:0007669"/>
    <property type="project" value="UniProtKB-KW"/>
</dbReference>
<organism evidence="8 9">
    <name type="scientific">Microbulbifer celer</name>
    <dbReference type="NCBI Taxonomy" id="435905"/>
    <lineage>
        <taxon>Bacteria</taxon>
        <taxon>Pseudomonadati</taxon>
        <taxon>Pseudomonadota</taxon>
        <taxon>Gammaproteobacteria</taxon>
        <taxon>Cellvibrionales</taxon>
        <taxon>Microbulbiferaceae</taxon>
        <taxon>Microbulbifer</taxon>
    </lineage>
</organism>
<evidence type="ECO:0000256" key="5">
    <source>
        <dbReference type="ARBA" id="ARBA00022840"/>
    </source>
</evidence>
<dbReference type="InterPro" id="IPR050534">
    <property type="entry name" value="Coronavir_polyprotein_1ab"/>
</dbReference>
<dbReference type="EC" id="3.6.4.-" evidence="8"/>
<evidence type="ECO:0000313" key="8">
    <source>
        <dbReference type="EMBL" id="MFD1216438.1"/>
    </source>
</evidence>
<dbReference type="InterPro" id="IPR027417">
    <property type="entry name" value="P-loop_NTPase"/>
</dbReference>
<evidence type="ECO:0000259" key="7">
    <source>
        <dbReference type="Pfam" id="PF13087"/>
    </source>
</evidence>
<dbReference type="Pfam" id="PF13087">
    <property type="entry name" value="AAA_12"/>
    <property type="match status" value="1"/>
</dbReference>
<evidence type="ECO:0000259" key="6">
    <source>
        <dbReference type="Pfam" id="PF13086"/>
    </source>
</evidence>
<keyword evidence="4 8" id="KW-0347">Helicase</keyword>
<dbReference type="PANTHER" id="PTHR43788">
    <property type="entry name" value="DNA2/NAM7 HELICASE FAMILY MEMBER"/>
    <property type="match status" value="1"/>
</dbReference>
<dbReference type="Pfam" id="PF13086">
    <property type="entry name" value="AAA_11"/>
    <property type="match status" value="1"/>
</dbReference>
<keyword evidence="2" id="KW-0547">Nucleotide-binding</keyword>